<dbReference type="STRING" id="1344003.SAMN05445060_0523"/>
<dbReference type="GO" id="GO:0016829">
    <property type="term" value="F:lyase activity"/>
    <property type="evidence" value="ECO:0007669"/>
    <property type="project" value="InterPro"/>
</dbReference>
<evidence type="ECO:0000313" key="2">
    <source>
        <dbReference type="Proteomes" id="UP000186218"/>
    </source>
</evidence>
<proteinExistence type="predicted"/>
<keyword evidence="2" id="KW-1185">Reference proteome</keyword>
<reference evidence="1 2" key="1">
    <citation type="submission" date="2017-01" db="EMBL/GenBank/DDBJ databases">
        <authorList>
            <person name="Mah S.A."/>
            <person name="Swanson W.J."/>
            <person name="Moy G.W."/>
            <person name="Vacquier V.D."/>
        </authorList>
    </citation>
    <scope>NUCLEOTIDE SEQUENCE [LARGE SCALE GENOMIC DNA]</scope>
    <source>
        <strain evidence="1 2">CPCC 203464</strain>
    </source>
</reference>
<organism evidence="1 2">
    <name type="scientific">Williamsia sterculiae</name>
    <dbReference type="NCBI Taxonomy" id="1344003"/>
    <lineage>
        <taxon>Bacteria</taxon>
        <taxon>Bacillati</taxon>
        <taxon>Actinomycetota</taxon>
        <taxon>Actinomycetes</taxon>
        <taxon>Mycobacteriales</taxon>
        <taxon>Nocardiaceae</taxon>
        <taxon>Williamsia</taxon>
    </lineage>
</organism>
<dbReference type="InterPro" id="IPR010451">
    <property type="entry name" value="Acetoacetate_decarboxylase"/>
</dbReference>
<dbReference type="EMBL" id="FTNT01000001">
    <property type="protein sequence ID" value="SIR69901.1"/>
    <property type="molecule type" value="Genomic_DNA"/>
</dbReference>
<protein>
    <submittedName>
        <fullName evidence="1">Acetoacetate decarboxylase (ADC)</fullName>
    </submittedName>
</protein>
<dbReference type="SUPFAM" id="SSF160104">
    <property type="entry name" value="Acetoacetate decarboxylase-like"/>
    <property type="match status" value="1"/>
</dbReference>
<gene>
    <name evidence="1" type="ORF">SAMN05445060_0523</name>
</gene>
<dbReference type="AlphaFoldDB" id="A0A1N7D247"/>
<evidence type="ECO:0000313" key="1">
    <source>
        <dbReference type="EMBL" id="SIR69901.1"/>
    </source>
</evidence>
<dbReference type="RefSeq" id="WP_076476139.1">
    <property type="nucleotide sequence ID" value="NZ_FTNT01000001.1"/>
</dbReference>
<accession>A0A1N7D247</accession>
<dbReference type="InterPro" id="IPR023375">
    <property type="entry name" value="ADC_dom_sf"/>
</dbReference>
<dbReference type="OrthoDB" id="3762237at2"/>
<dbReference type="Gene3D" id="2.40.400.10">
    <property type="entry name" value="Acetoacetate decarboxylase-like"/>
    <property type="match status" value="1"/>
</dbReference>
<dbReference type="Proteomes" id="UP000186218">
    <property type="component" value="Unassembled WGS sequence"/>
</dbReference>
<name>A0A1N7D247_9NOCA</name>
<sequence length="306" mass="33528">MSQTQNATTTETVDVALGDRTVSVPKGGLYDRYRMQTDLDEVARDPRVAGVDFFRSQPKVEVQSNIGPTFTPNFYYAISDARLTFLAPTAALRKRLPRELDPLEVLPGFGLASLVLFRYDVADIDFYTEAAVGIGVKPANHGRLGTVDLIAALKNNNLDSYVLSLPVNTEIAQVRGHDGYGFPKWVTDIDVEIDDQTTYGRITNDSGGTDLELKAPTPKQTKHRTGTALSSLTSYTHFNGGWHATFNQTNALASGSRLFPRDIDLTLGEGRISDDIRSLKPVRKLAFDVITSGQLALHMPRVIALG</sequence>
<dbReference type="Pfam" id="PF06314">
    <property type="entry name" value="ADC"/>
    <property type="match status" value="1"/>
</dbReference>